<keyword evidence="3" id="KW-0732">Signal</keyword>
<dbReference type="SUPFAM" id="SSF82171">
    <property type="entry name" value="DPP6 N-terminal domain-like"/>
    <property type="match status" value="1"/>
</dbReference>
<dbReference type="InterPro" id="IPR029058">
    <property type="entry name" value="AB_hydrolase_fold"/>
</dbReference>
<evidence type="ECO:0000313" key="6">
    <source>
        <dbReference type="Proteomes" id="UP000255303"/>
    </source>
</evidence>
<feature type="domain" description="Peptidase S9 prolyl oligopeptidase catalytic" evidence="4">
    <location>
        <begin position="474"/>
        <end position="680"/>
    </location>
</feature>
<dbReference type="InterPro" id="IPR011042">
    <property type="entry name" value="6-blade_b-propeller_TolB-like"/>
</dbReference>
<keyword evidence="2" id="KW-0645">Protease</keyword>
<keyword evidence="1 5" id="KW-0378">Hydrolase</keyword>
<name>A0A061CZG8_ECTOL</name>
<dbReference type="AlphaFoldDB" id="A0A061CZG8"/>
<dbReference type="PANTHER" id="PTHR42776:SF27">
    <property type="entry name" value="DIPEPTIDYL PEPTIDASE FAMILY MEMBER 6"/>
    <property type="match status" value="1"/>
</dbReference>
<sequence>MAHVWITSKLASLAICIAGLMSTSHLVASTQATEKRIFKTEDIARVKELGELAISPDGTTLIFQVTELNGDGDQREGALWKMSLKERRASKLFPDQHDDSMPAWSPDGSKLAFLRADEGATQLHVLDLTRGLVCSLTDLENGVNDYRWSPDGQNIAFTSAVAIAQAPVPPPGVRIITRADFRSEEVGGGTASLPQIWVVAVDSHCGTQTPRQLTQASVAATLAFWSVDSRSILFTTNDTMEAYYGAGTSTLRSVALIDGQQSVVRPFKVPGTSTDMEAAPQLYLSPNGSKVAFSMGNPEAPSDFAQDDVFVMDMVTGETTNITVGYDREVGGDGLMWRDDRRLISIKSDAGNANLIELDILTQKVRPLWIGRHVVQSFHLAQESNRLIAVASSFVSPPELYEVADGTGMQISEINRHIRDELLLTAPEEITYEGPGGETIHGYLHQPPMLTASQRYPLIVWAHGGPYSWWSSAFDGDIQAMAAAGYFVLYVNPRGSMSYGQVFAGSLAGEWPGPEYDDTMAGVDYVLAHHEIDAEKIGIAGGSAGAILTDWAITHTNRFGAAVSISSVADNSLYWFLGDQPDMADPDKYPWLDEKDKARSPITHGLDVSTPTLFMSGTRDYRTPSSVGSELMFKLLKHLRVPTALIQFEGAGHVIRGSNDARHRGLSIHYLLRWMDLHLKGRAAPEFQVRPAG</sequence>
<dbReference type="Gene3D" id="3.40.50.1820">
    <property type="entry name" value="alpha/beta hydrolase"/>
    <property type="match status" value="1"/>
</dbReference>
<reference evidence="5 6" key="1">
    <citation type="submission" date="2018-06" db="EMBL/GenBank/DDBJ databases">
        <authorList>
            <consortium name="Pathogen Informatics"/>
            <person name="Doyle S."/>
        </authorList>
    </citation>
    <scope>NUCLEOTIDE SEQUENCE [LARGE SCALE GENOMIC DNA]</scope>
    <source>
        <strain evidence="5 6">NCTC10692</strain>
    </source>
</reference>
<dbReference type="GeneID" id="300418439"/>
<dbReference type="InterPro" id="IPR011659">
    <property type="entry name" value="WD40"/>
</dbReference>
<dbReference type="GO" id="GO:0004252">
    <property type="term" value="F:serine-type endopeptidase activity"/>
    <property type="evidence" value="ECO:0007669"/>
    <property type="project" value="TreeGrafter"/>
</dbReference>
<feature type="chain" id="PRO_5030002113" evidence="3">
    <location>
        <begin position="29"/>
        <end position="693"/>
    </location>
</feature>
<gene>
    <name evidence="5" type="primary">ptpA_1</name>
    <name evidence="5" type="ORF">NCTC10692_01411</name>
</gene>
<evidence type="ECO:0000313" key="5">
    <source>
        <dbReference type="EMBL" id="SUD50976.1"/>
    </source>
</evidence>
<accession>A0A379JRK6</accession>
<dbReference type="EC" id="3.4.14.12" evidence="5"/>
<dbReference type="Proteomes" id="UP000255303">
    <property type="component" value="Unassembled WGS sequence"/>
</dbReference>
<dbReference type="Pfam" id="PF00326">
    <property type="entry name" value="Peptidase_S9"/>
    <property type="match status" value="1"/>
</dbReference>
<feature type="signal peptide" evidence="3">
    <location>
        <begin position="1"/>
        <end position="28"/>
    </location>
</feature>
<accession>A0A061CZG8</accession>
<dbReference type="Gene3D" id="2.120.10.30">
    <property type="entry name" value="TolB, C-terminal domain"/>
    <property type="match status" value="2"/>
</dbReference>
<organism evidence="5 6">
    <name type="scientific">Ectopseudomonas oleovorans</name>
    <name type="common">Pseudomonas oleovorans</name>
    <dbReference type="NCBI Taxonomy" id="301"/>
    <lineage>
        <taxon>Bacteria</taxon>
        <taxon>Pseudomonadati</taxon>
        <taxon>Pseudomonadota</taxon>
        <taxon>Gammaproteobacteria</taxon>
        <taxon>Pseudomonadales</taxon>
        <taxon>Pseudomonadaceae</taxon>
        <taxon>Ectopseudomonas</taxon>
    </lineage>
</organism>
<protein>
    <submittedName>
        <fullName evidence="5">Peptidase S9 prolyl oligopeptidase</fullName>
        <ecNumber evidence="5">3.4.14.12</ecNumber>
    </submittedName>
</protein>
<dbReference type="Pfam" id="PF07676">
    <property type="entry name" value="PD40"/>
    <property type="match status" value="2"/>
</dbReference>
<evidence type="ECO:0000256" key="2">
    <source>
        <dbReference type="ARBA" id="ARBA00022825"/>
    </source>
</evidence>
<dbReference type="RefSeq" id="WP_003464215.1">
    <property type="nucleotide sequence ID" value="NZ_CP166923.2"/>
</dbReference>
<keyword evidence="2" id="KW-0720">Serine protease</keyword>
<dbReference type="GO" id="GO:0006508">
    <property type="term" value="P:proteolysis"/>
    <property type="evidence" value="ECO:0007669"/>
    <property type="project" value="InterPro"/>
</dbReference>
<dbReference type="InterPro" id="IPR001375">
    <property type="entry name" value="Peptidase_S9_cat"/>
</dbReference>
<dbReference type="PANTHER" id="PTHR42776">
    <property type="entry name" value="SERINE PEPTIDASE S9 FAMILY MEMBER"/>
    <property type="match status" value="1"/>
</dbReference>
<proteinExistence type="predicted"/>
<dbReference type="EMBL" id="UGUV01000002">
    <property type="protein sequence ID" value="SUD50976.1"/>
    <property type="molecule type" value="Genomic_DNA"/>
</dbReference>
<evidence type="ECO:0000256" key="3">
    <source>
        <dbReference type="SAM" id="SignalP"/>
    </source>
</evidence>
<evidence type="ECO:0000259" key="4">
    <source>
        <dbReference type="Pfam" id="PF00326"/>
    </source>
</evidence>
<dbReference type="SUPFAM" id="SSF53474">
    <property type="entry name" value="alpha/beta-Hydrolases"/>
    <property type="match status" value="1"/>
</dbReference>
<evidence type="ECO:0000256" key="1">
    <source>
        <dbReference type="ARBA" id="ARBA00022801"/>
    </source>
</evidence>